<dbReference type="InterPro" id="IPR036291">
    <property type="entry name" value="NAD(P)-bd_dom_sf"/>
</dbReference>
<dbReference type="PANTHER" id="PTHR15020">
    <property type="entry name" value="FLAVIN REDUCTASE-RELATED"/>
    <property type="match status" value="1"/>
</dbReference>
<dbReference type="Gene3D" id="3.40.50.720">
    <property type="entry name" value="NAD(P)-binding Rossmann-like Domain"/>
    <property type="match status" value="1"/>
</dbReference>
<gene>
    <name evidence="2" type="ORF">D641_0102315</name>
</gene>
<keyword evidence="3" id="KW-1185">Reference proteome</keyword>
<evidence type="ECO:0000313" key="2">
    <source>
        <dbReference type="EMBL" id="EYT50669.1"/>
    </source>
</evidence>
<dbReference type="OrthoDB" id="3763081at2"/>
<comment type="caution">
    <text evidence="2">The sequence shown here is derived from an EMBL/GenBank/DDBJ whole genome shotgun (WGS) entry which is preliminary data.</text>
</comment>
<reference evidence="2 3" key="1">
    <citation type="journal article" date="2013" name="Genome Announc.">
        <title>Draft genome sequence of an Actinobacterium, Brachybacterium muris strain UCD-AY4.</title>
        <authorList>
            <person name="Lo J.R."/>
            <person name="Lang J.M."/>
            <person name="Darling A.E."/>
            <person name="Eisen J.A."/>
            <person name="Coil D.A."/>
        </authorList>
    </citation>
    <scope>NUCLEOTIDE SEQUENCE [LARGE SCALE GENOMIC DNA]</scope>
    <source>
        <strain evidence="2 3">UCD-AY4</strain>
    </source>
</reference>
<dbReference type="EMBL" id="AORC01000003">
    <property type="protein sequence ID" value="EYT50669.1"/>
    <property type="molecule type" value="Genomic_DNA"/>
</dbReference>
<dbReference type="Proteomes" id="UP000019754">
    <property type="component" value="Unassembled WGS sequence"/>
</dbReference>
<proteinExistence type="predicted"/>
<evidence type="ECO:0000313" key="3">
    <source>
        <dbReference type="Proteomes" id="UP000019754"/>
    </source>
</evidence>
<sequence length="206" mass="21917">MAFKTLTVIGADDLLGEAVVREALVRGLSVRGTAPLPQRVPRLSPEFEVLRAEAGSQDDLEPAVQGADAVVLALTPQLVADPTMQATDAAIAAVRAMRAAGVERLVAVSSIELADPARVLGPLRRRLHHGGLQDLRRLERLLAGSGLDWTVLRAGRPTDLLGTREQSVGTRHDEGSRALPREDLARALVDQALTVGSEPRVLTVTV</sequence>
<dbReference type="SUPFAM" id="SSF51735">
    <property type="entry name" value="NAD(P)-binding Rossmann-fold domains"/>
    <property type="match status" value="1"/>
</dbReference>
<dbReference type="InterPro" id="IPR016040">
    <property type="entry name" value="NAD(P)-bd_dom"/>
</dbReference>
<protein>
    <submittedName>
        <fullName evidence="2">Epimerase</fullName>
    </submittedName>
</protein>
<name>A0A022KWV0_9MICO</name>
<evidence type="ECO:0000259" key="1">
    <source>
        <dbReference type="Pfam" id="PF13460"/>
    </source>
</evidence>
<dbReference type="PANTHER" id="PTHR15020:SF50">
    <property type="entry name" value="UPF0659 PROTEIN YMR090W"/>
    <property type="match status" value="1"/>
</dbReference>
<organism evidence="2 3">
    <name type="scientific">Brachybacterium muris UCD-AY4</name>
    <dbReference type="NCBI Taxonomy" id="1249481"/>
    <lineage>
        <taxon>Bacteria</taxon>
        <taxon>Bacillati</taxon>
        <taxon>Actinomycetota</taxon>
        <taxon>Actinomycetes</taxon>
        <taxon>Micrococcales</taxon>
        <taxon>Dermabacteraceae</taxon>
        <taxon>Brachybacterium</taxon>
    </lineage>
</organism>
<dbReference type="RefSeq" id="WP_017822181.1">
    <property type="nucleotide sequence ID" value="NZ_AORC01000003.1"/>
</dbReference>
<feature type="domain" description="NAD(P)-binding" evidence="1">
    <location>
        <begin position="15"/>
        <end position="191"/>
    </location>
</feature>
<dbReference type="STRING" id="1249481.D641_0102315"/>
<dbReference type="AlphaFoldDB" id="A0A022KWV0"/>
<dbReference type="HOGENOM" id="CLU_025711_4_5_11"/>
<dbReference type="Pfam" id="PF13460">
    <property type="entry name" value="NAD_binding_10"/>
    <property type="match status" value="1"/>
</dbReference>
<accession>A0A022KWV0</accession>